<keyword evidence="5" id="KW-0378">Hydrolase</keyword>
<comment type="caution">
    <text evidence="8">The sequence shown here is derived from an EMBL/GenBank/DDBJ whole genome shotgun (WGS) entry which is preliminary data.</text>
</comment>
<keyword evidence="3 5" id="KW-0732">Signal</keyword>
<sequence length="646" mass="70094">MPALPTPHRSAVALVLAALLPLAASAAELKVRILETTDLHMNLLAWDYYQDKPTTDYGLARTVTLIKAARAEAKNTLLFDNGDLIQGSPLGDYVAKVKPLAAGQVHPAYKVLNAIGVDAANIGNHEFNYGLPFLRQAIAGATFPYVNSNVYLADSDNDPSNDKNAFTPYVILERRFTDDSGKQHPLKIGVIGFVPPQIMTWDQKNLAGKVTVRDIVDSARRFVPEMRALGADLVVAIPHSGFEKGETVLFAENSVARLAEVPGVDAILFGHSHGEFPGRFFAGHPKVDLARGTINGIPAVMPGRWGDHLGLIDLVLDNSSGGWKVTGSRAELRPIMDRTTRKPLVEADPQVAQLVEAEHAGTLAYVRSAVAQTAAPIISYFAQVADDPSVQIVSQAQLAYAKRALQGTEYEKLPLLSAAAPFKAGGRQGWNYYTDIPAGPLAVRNIADLYIYPNTVKAVRVDGRTVREWLEMSAGQFKRIDPAGAPEQDLIDDAFRTYNFDTLDGVSYRIDVTQAARYDRDGKLVAPTARRIVDLRHQGQPVDDDARFIVVTNNYRAAGGGNFPGLDGKSIVVDAPDENREALVQYLQGAGRIDPSADNNWRIQPVPGIKLRFTSGAGGIAHLARYPQIKLVKDNGDGSALYELVP</sequence>
<dbReference type="PANTHER" id="PTHR11575:SF6">
    <property type="entry name" value="2',3'-CYCLIC-NUCLEOTIDE 2'-PHOSPHODIESTERASE_3'-NUCLEOTIDASE"/>
    <property type="match status" value="1"/>
</dbReference>
<dbReference type="RefSeq" id="WP_173122512.1">
    <property type="nucleotide sequence ID" value="NZ_JABRWJ010000003.1"/>
</dbReference>
<gene>
    <name evidence="8" type="ORF">HLB44_10410</name>
</gene>
<organism evidence="8 9">
    <name type="scientific">Pseudaquabacterium terrae</name>
    <dbReference type="NCBI Taxonomy" id="2732868"/>
    <lineage>
        <taxon>Bacteria</taxon>
        <taxon>Pseudomonadati</taxon>
        <taxon>Pseudomonadota</taxon>
        <taxon>Betaproteobacteria</taxon>
        <taxon>Burkholderiales</taxon>
        <taxon>Sphaerotilaceae</taxon>
        <taxon>Pseudaquabacterium</taxon>
    </lineage>
</organism>
<dbReference type="PANTHER" id="PTHR11575">
    <property type="entry name" value="5'-NUCLEOTIDASE-RELATED"/>
    <property type="match status" value="1"/>
</dbReference>
<dbReference type="NCBIfam" id="NF006938">
    <property type="entry name" value="PRK09420.1"/>
    <property type="match status" value="1"/>
</dbReference>
<protein>
    <submittedName>
        <fullName evidence="8">Bifunctional 2',3'-cyclic-nucleotide 2'-phosphodiesterase/3'-nucleotidase</fullName>
    </submittedName>
</protein>
<dbReference type="InterPro" id="IPR006179">
    <property type="entry name" value="5_nucleotidase/apyrase"/>
</dbReference>
<evidence type="ECO:0000256" key="1">
    <source>
        <dbReference type="ARBA" id="ARBA00006654"/>
    </source>
</evidence>
<feature type="domain" description="5'-Nucleotidase C-terminal" evidence="7">
    <location>
        <begin position="384"/>
        <end position="566"/>
    </location>
</feature>
<comment type="similarity">
    <text evidence="1 5">Belongs to the 5'-nucleotidase family.</text>
</comment>
<evidence type="ECO:0000256" key="5">
    <source>
        <dbReference type="RuleBase" id="RU362119"/>
    </source>
</evidence>
<name>A0ABX2EFI8_9BURK</name>
<dbReference type="SUPFAM" id="SSF55816">
    <property type="entry name" value="5'-nucleotidase (syn. UDP-sugar hydrolase), C-terminal domain"/>
    <property type="match status" value="1"/>
</dbReference>
<dbReference type="EMBL" id="JABRWJ010000003">
    <property type="protein sequence ID" value="NRF67397.1"/>
    <property type="molecule type" value="Genomic_DNA"/>
</dbReference>
<dbReference type="CDD" id="cd07410">
    <property type="entry name" value="MPP_CpdB_N"/>
    <property type="match status" value="1"/>
</dbReference>
<dbReference type="InterPro" id="IPR008334">
    <property type="entry name" value="5'-Nucleotdase_C"/>
</dbReference>
<evidence type="ECO:0000259" key="6">
    <source>
        <dbReference type="Pfam" id="PF00149"/>
    </source>
</evidence>
<dbReference type="PRINTS" id="PR01607">
    <property type="entry name" value="APYRASEFAMLY"/>
</dbReference>
<dbReference type="Pfam" id="PF00149">
    <property type="entry name" value="Metallophos"/>
    <property type="match status" value="1"/>
</dbReference>
<reference evidence="8 9" key="1">
    <citation type="submission" date="2020-05" db="EMBL/GenBank/DDBJ databases">
        <title>Aquincola sp. isolate from soil.</title>
        <authorList>
            <person name="Han J."/>
            <person name="Kim D.-U."/>
        </authorList>
    </citation>
    <scope>NUCLEOTIDE SEQUENCE [LARGE SCALE GENOMIC DNA]</scope>
    <source>
        <strain evidence="8 9">S2</strain>
    </source>
</reference>
<feature type="chain" id="PRO_5044973614" evidence="5">
    <location>
        <begin position="27"/>
        <end position="646"/>
    </location>
</feature>
<proteinExistence type="inferred from homology"/>
<dbReference type="InterPro" id="IPR004843">
    <property type="entry name" value="Calcineurin-like_PHP"/>
</dbReference>
<keyword evidence="2" id="KW-0479">Metal-binding</keyword>
<accession>A0ABX2EFI8</accession>
<evidence type="ECO:0000256" key="2">
    <source>
        <dbReference type="ARBA" id="ARBA00022723"/>
    </source>
</evidence>
<keyword evidence="4 5" id="KW-0547">Nucleotide-binding</keyword>
<dbReference type="Gene3D" id="3.60.21.10">
    <property type="match status" value="1"/>
</dbReference>
<feature type="signal peptide" evidence="5">
    <location>
        <begin position="1"/>
        <end position="26"/>
    </location>
</feature>
<evidence type="ECO:0000259" key="7">
    <source>
        <dbReference type="Pfam" id="PF02872"/>
    </source>
</evidence>
<dbReference type="Pfam" id="PF02872">
    <property type="entry name" value="5_nucleotid_C"/>
    <property type="match status" value="1"/>
</dbReference>
<evidence type="ECO:0000313" key="8">
    <source>
        <dbReference type="EMBL" id="NRF67397.1"/>
    </source>
</evidence>
<evidence type="ECO:0000313" key="9">
    <source>
        <dbReference type="Proteomes" id="UP000737171"/>
    </source>
</evidence>
<dbReference type="SUPFAM" id="SSF56300">
    <property type="entry name" value="Metallo-dependent phosphatases"/>
    <property type="match status" value="1"/>
</dbReference>
<dbReference type="InterPro" id="IPR041827">
    <property type="entry name" value="CpdB_N"/>
</dbReference>
<evidence type="ECO:0000256" key="3">
    <source>
        <dbReference type="ARBA" id="ARBA00022729"/>
    </source>
</evidence>
<dbReference type="Proteomes" id="UP000737171">
    <property type="component" value="Unassembled WGS sequence"/>
</dbReference>
<dbReference type="Gene3D" id="3.90.780.10">
    <property type="entry name" value="5'-Nucleotidase, C-terminal domain"/>
    <property type="match status" value="1"/>
</dbReference>
<feature type="domain" description="Calcineurin-like phosphoesterase" evidence="6">
    <location>
        <begin position="32"/>
        <end position="274"/>
    </location>
</feature>
<dbReference type="InterPro" id="IPR029052">
    <property type="entry name" value="Metallo-depent_PP-like"/>
</dbReference>
<dbReference type="InterPro" id="IPR036907">
    <property type="entry name" value="5'-Nucleotdase_C_sf"/>
</dbReference>
<evidence type="ECO:0000256" key="4">
    <source>
        <dbReference type="ARBA" id="ARBA00022741"/>
    </source>
</evidence>
<keyword evidence="9" id="KW-1185">Reference proteome</keyword>